<protein>
    <recommendedName>
        <fullName evidence="2">protein-tyrosine-phosphatase</fullName>
        <ecNumber evidence="2">3.1.3.48</ecNumber>
    </recommendedName>
</protein>
<dbReference type="GO" id="GO:0005634">
    <property type="term" value="C:nucleus"/>
    <property type="evidence" value="ECO:0007669"/>
    <property type="project" value="TreeGrafter"/>
</dbReference>
<evidence type="ECO:0000256" key="5">
    <source>
        <dbReference type="ARBA" id="ARBA00022801"/>
    </source>
</evidence>
<dbReference type="Pfam" id="PF00102">
    <property type="entry name" value="Y_phosphatase"/>
    <property type="match status" value="1"/>
</dbReference>
<feature type="domain" description="Tyrosine specific protein phosphatases" evidence="10">
    <location>
        <begin position="211"/>
        <end position="288"/>
    </location>
</feature>
<feature type="compositionally biased region" description="Polar residues" evidence="8">
    <location>
        <begin position="690"/>
        <end position="708"/>
    </location>
</feature>
<dbReference type="STRING" id="307972.A0A2G8KHW5"/>
<proteinExistence type="inferred from homology"/>
<dbReference type="InterPro" id="IPR000242">
    <property type="entry name" value="PTP_cat"/>
</dbReference>
<evidence type="ECO:0000256" key="1">
    <source>
        <dbReference type="ARBA" id="ARBA00004496"/>
    </source>
</evidence>
<keyword evidence="3" id="KW-0963">Cytoplasm</keyword>
<evidence type="ECO:0000256" key="8">
    <source>
        <dbReference type="SAM" id="MobiDB-lite"/>
    </source>
</evidence>
<feature type="region of interest" description="Disordered" evidence="8">
    <location>
        <begin position="331"/>
        <end position="351"/>
    </location>
</feature>
<feature type="compositionally biased region" description="Polar residues" evidence="8">
    <location>
        <begin position="625"/>
        <end position="661"/>
    </location>
</feature>
<feature type="domain" description="Tyrosine-protein phosphatase" evidence="9">
    <location>
        <begin position="28"/>
        <end position="297"/>
    </location>
</feature>
<dbReference type="PANTHER" id="PTHR45983:SF2">
    <property type="entry name" value="PROTEIN-TYROSINE-PHOSPHATASE"/>
    <property type="match status" value="1"/>
</dbReference>
<sequence>MAYEDNLKDFISAHKEILEAKQNGEDDLQKEFTALKSQAGKVKQDKATTAGEKPANFRKNRYKDILPFDETRFILKTTDASPDGYDYINASYVRGTQEDHAYIAAQGPLPTTVNDFWRLLWESGSNVIIMACNEYEMGKNRNRQHKCERYWAEEGEVKEFDEVSVSLVESDFKKRDYKERLLRAKKGNKEKDFHQFHYTAWPDHGVPDTVSPILELIQKARKLQPNEKTPIIVHCSAGCGRTGTIMVLDYVRELIKQKEIPADFSLFNIIMDMRKQRPAIVQSKDQYEFVHRAVTDLFKQELSSLGLDYGHNYVNVQIGVPPAATKIQPRMPPGLPPTSTPTKPSVRPNLSNQHKLYSTNYTLSLGIYILDPDTLDMFQKSKLRPGRGGMSKRSLIGNSKSSSYSGVTAGIPRRSSSRDIQDLNDVQQSLITQAARKSSSSSSSSGSGSSSSSRSDPPRTALRPRKTPPPKKKERHSAGSSPPRPPSRPKVVSHPAPKNATQAASTLDSKYPPVHKPTPNLSFDAIKQNISESLTRVPNGKVVTPPPGRDRPNYTPPKPPPAKVASSPLPVNQDDLQKTRNKLQRTNESDYEDIAITTPPPDPGKSPKCTVKPRNPPPAGKASTRPASDGSTGWKDNTVYQSGVGLTSSDNSLPGNANTVYQCVDPKVHPPPRKPPQSHSYEPVFAPVVLTQNRLSNPVAPSTNSSSDYDLVQFTGNGPHPPKPRPNGTALPAAGGKSTFHTR</sequence>
<keyword evidence="4" id="KW-0597">Phosphoprotein</keyword>
<feature type="compositionally biased region" description="Polar residues" evidence="8">
    <location>
        <begin position="340"/>
        <end position="351"/>
    </location>
</feature>
<organism evidence="11 12">
    <name type="scientific">Stichopus japonicus</name>
    <name type="common">Sea cucumber</name>
    <dbReference type="NCBI Taxonomy" id="307972"/>
    <lineage>
        <taxon>Eukaryota</taxon>
        <taxon>Metazoa</taxon>
        <taxon>Echinodermata</taxon>
        <taxon>Eleutherozoa</taxon>
        <taxon>Echinozoa</taxon>
        <taxon>Holothuroidea</taxon>
        <taxon>Aspidochirotacea</taxon>
        <taxon>Aspidochirotida</taxon>
        <taxon>Stichopodidae</taxon>
        <taxon>Apostichopus</taxon>
    </lineage>
</organism>
<gene>
    <name evidence="11" type="ORF">BSL78_15540</name>
</gene>
<dbReference type="InterPro" id="IPR003595">
    <property type="entry name" value="Tyr_Pase_cat"/>
</dbReference>
<dbReference type="OrthoDB" id="10253954at2759"/>
<evidence type="ECO:0000313" key="12">
    <source>
        <dbReference type="Proteomes" id="UP000230750"/>
    </source>
</evidence>
<keyword evidence="12" id="KW-1185">Reference proteome</keyword>
<name>A0A2G8KHW5_STIJA</name>
<comment type="caution">
    <text evidence="11">The sequence shown here is derived from an EMBL/GenBank/DDBJ whole genome shotgun (WGS) entry which is preliminary data.</text>
</comment>
<feature type="region of interest" description="Disordered" evidence="8">
    <location>
        <begin position="381"/>
        <end position="420"/>
    </location>
</feature>
<evidence type="ECO:0000256" key="4">
    <source>
        <dbReference type="ARBA" id="ARBA00022553"/>
    </source>
</evidence>
<dbReference type="GO" id="GO:0004726">
    <property type="term" value="F:non-membrane spanning protein tyrosine phosphatase activity"/>
    <property type="evidence" value="ECO:0007669"/>
    <property type="project" value="InterPro"/>
</dbReference>
<dbReference type="PANTHER" id="PTHR45983">
    <property type="entry name" value="TYROSINE PHOSPHATSE N18, PUTATIVE-RELATED"/>
    <property type="match status" value="1"/>
</dbReference>
<dbReference type="InterPro" id="IPR016130">
    <property type="entry name" value="Tyr_Pase_AS"/>
</dbReference>
<feature type="compositionally biased region" description="Polar residues" evidence="8">
    <location>
        <begin position="396"/>
        <end position="406"/>
    </location>
</feature>
<dbReference type="FunFam" id="3.90.190.10:FF:000045">
    <property type="entry name" value="Tyrosine-protein phosphatase non-receptor type 12"/>
    <property type="match status" value="1"/>
</dbReference>
<feature type="compositionally biased region" description="Low complexity" evidence="8">
    <location>
        <begin position="438"/>
        <end position="461"/>
    </location>
</feature>
<dbReference type="InterPro" id="IPR029021">
    <property type="entry name" value="Prot-tyrosine_phosphatase-like"/>
</dbReference>
<dbReference type="EC" id="3.1.3.48" evidence="2"/>
<evidence type="ECO:0000259" key="10">
    <source>
        <dbReference type="PROSITE" id="PS50056"/>
    </source>
</evidence>
<evidence type="ECO:0000256" key="3">
    <source>
        <dbReference type="ARBA" id="ARBA00022490"/>
    </source>
</evidence>
<evidence type="ECO:0000313" key="11">
    <source>
        <dbReference type="EMBL" id="PIK47586.1"/>
    </source>
</evidence>
<feature type="region of interest" description="Disordered" evidence="8">
    <location>
        <begin position="432"/>
        <end position="743"/>
    </location>
</feature>
<dbReference type="PRINTS" id="PR00700">
    <property type="entry name" value="PRTYPHPHTASE"/>
</dbReference>
<evidence type="ECO:0000256" key="6">
    <source>
        <dbReference type="ARBA" id="ARBA00022912"/>
    </source>
</evidence>
<dbReference type="InterPro" id="IPR047170">
    <property type="entry name" value="PTN12/18/22"/>
</dbReference>
<comment type="similarity">
    <text evidence="7">Belongs to the protein-tyrosine phosphatase family. Non-receptor class 4 subfamily.</text>
</comment>
<dbReference type="Gene3D" id="3.90.190.10">
    <property type="entry name" value="Protein tyrosine phosphatase superfamily"/>
    <property type="match status" value="1"/>
</dbReference>
<dbReference type="PROSITE" id="PS50055">
    <property type="entry name" value="TYR_PHOSPHATASE_PTP"/>
    <property type="match status" value="1"/>
</dbReference>
<keyword evidence="6" id="KW-0904">Protein phosphatase</keyword>
<reference evidence="11 12" key="1">
    <citation type="journal article" date="2017" name="PLoS Biol.">
        <title>The sea cucumber genome provides insights into morphological evolution and visceral regeneration.</title>
        <authorList>
            <person name="Zhang X."/>
            <person name="Sun L."/>
            <person name="Yuan J."/>
            <person name="Sun Y."/>
            <person name="Gao Y."/>
            <person name="Zhang L."/>
            <person name="Li S."/>
            <person name="Dai H."/>
            <person name="Hamel J.F."/>
            <person name="Liu C."/>
            <person name="Yu Y."/>
            <person name="Liu S."/>
            <person name="Lin W."/>
            <person name="Guo K."/>
            <person name="Jin S."/>
            <person name="Xu P."/>
            <person name="Storey K.B."/>
            <person name="Huan P."/>
            <person name="Zhang T."/>
            <person name="Zhou Y."/>
            <person name="Zhang J."/>
            <person name="Lin C."/>
            <person name="Li X."/>
            <person name="Xing L."/>
            <person name="Huo D."/>
            <person name="Sun M."/>
            <person name="Wang L."/>
            <person name="Mercier A."/>
            <person name="Li F."/>
            <person name="Yang H."/>
            <person name="Xiang J."/>
        </authorList>
    </citation>
    <scope>NUCLEOTIDE SEQUENCE [LARGE SCALE GENOMIC DNA]</scope>
    <source>
        <strain evidence="11">Shaxun</strain>
        <tissue evidence="11">Muscle</tissue>
    </source>
</reference>
<dbReference type="EMBL" id="MRZV01000572">
    <property type="protein sequence ID" value="PIK47586.1"/>
    <property type="molecule type" value="Genomic_DNA"/>
</dbReference>
<evidence type="ECO:0000259" key="9">
    <source>
        <dbReference type="PROSITE" id="PS50055"/>
    </source>
</evidence>
<dbReference type="AlphaFoldDB" id="A0A2G8KHW5"/>
<evidence type="ECO:0000256" key="7">
    <source>
        <dbReference type="ARBA" id="ARBA00034734"/>
    </source>
</evidence>
<feature type="compositionally biased region" description="Polar residues" evidence="8">
    <location>
        <begin position="499"/>
        <end position="508"/>
    </location>
</feature>
<dbReference type="PROSITE" id="PS00383">
    <property type="entry name" value="TYR_PHOSPHATASE_1"/>
    <property type="match status" value="1"/>
</dbReference>
<keyword evidence="5" id="KW-0378">Hydrolase</keyword>
<dbReference type="SUPFAM" id="SSF52799">
    <property type="entry name" value="(Phosphotyrosine protein) phosphatases II"/>
    <property type="match status" value="1"/>
</dbReference>
<feature type="compositionally biased region" description="Basic residues" evidence="8">
    <location>
        <begin position="462"/>
        <end position="475"/>
    </location>
</feature>
<accession>A0A2G8KHW5</accession>
<dbReference type="PROSITE" id="PS50056">
    <property type="entry name" value="TYR_PHOSPHATASE_2"/>
    <property type="match status" value="1"/>
</dbReference>
<dbReference type="SMART" id="SM00404">
    <property type="entry name" value="PTPc_motif"/>
    <property type="match status" value="1"/>
</dbReference>
<dbReference type="SMART" id="SM00194">
    <property type="entry name" value="PTPc"/>
    <property type="match status" value="1"/>
</dbReference>
<dbReference type="InterPro" id="IPR000387">
    <property type="entry name" value="Tyr_Pase_dom"/>
</dbReference>
<dbReference type="Proteomes" id="UP000230750">
    <property type="component" value="Unassembled WGS sequence"/>
</dbReference>
<comment type="subcellular location">
    <subcellularLocation>
        <location evidence="1">Cytoplasm</location>
    </subcellularLocation>
</comment>
<dbReference type="GO" id="GO:0005737">
    <property type="term" value="C:cytoplasm"/>
    <property type="evidence" value="ECO:0007669"/>
    <property type="project" value="UniProtKB-SubCell"/>
</dbReference>
<evidence type="ECO:0000256" key="2">
    <source>
        <dbReference type="ARBA" id="ARBA00013064"/>
    </source>
</evidence>